<dbReference type="Proteomes" id="UP000293852">
    <property type="component" value="Unassembled WGS sequence"/>
</dbReference>
<dbReference type="AlphaFoldDB" id="A0A4Q7LYY6"/>
<dbReference type="OrthoDB" id="4829763at2"/>
<dbReference type="RefSeq" id="WP_130411792.1">
    <property type="nucleotide sequence ID" value="NZ_SGWX01000001.1"/>
</dbReference>
<proteinExistence type="predicted"/>
<gene>
    <name evidence="1" type="ORF">EV386_0367</name>
</gene>
<evidence type="ECO:0000313" key="1">
    <source>
        <dbReference type="EMBL" id="RZS60124.1"/>
    </source>
</evidence>
<organism evidence="1 2">
    <name type="scientific">Xylanimonas ulmi</name>
    <dbReference type="NCBI Taxonomy" id="228973"/>
    <lineage>
        <taxon>Bacteria</taxon>
        <taxon>Bacillati</taxon>
        <taxon>Actinomycetota</taxon>
        <taxon>Actinomycetes</taxon>
        <taxon>Micrococcales</taxon>
        <taxon>Promicromonosporaceae</taxon>
        <taxon>Xylanimonas</taxon>
    </lineage>
</organism>
<dbReference type="EMBL" id="SGWX01000001">
    <property type="protein sequence ID" value="RZS60124.1"/>
    <property type="molecule type" value="Genomic_DNA"/>
</dbReference>
<comment type="caution">
    <text evidence="1">The sequence shown here is derived from an EMBL/GenBank/DDBJ whole genome shotgun (WGS) entry which is preliminary data.</text>
</comment>
<keyword evidence="2" id="KW-1185">Reference proteome</keyword>
<accession>A0A4Q7LYY6</accession>
<protein>
    <recommendedName>
        <fullName evidence="3">FeoC-like transcriptional regulator</fullName>
    </recommendedName>
</protein>
<reference evidence="1 2" key="1">
    <citation type="submission" date="2019-02" db="EMBL/GenBank/DDBJ databases">
        <title>Sequencing the genomes of 1000 actinobacteria strains.</title>
        <authorList>
            <person name="Klenk H.-P."/>
        </authorList>
    </citation>
    <scope>NUCLEOTIDE SEQUENCE [LARGE SCALE GENOMIC DNA]</scope>
    <source>
        <strain evidence="1 2">DSM 16932</strain>
    </source>
</reference>
<sequence>MSVLVRVLDAVRSGVSTDRLGSYLGVDDGLAQAALDHWVRLGLVTPAGDLTLGCSGCGPAQAVVGGRGVTAAGPACGGCPFSR</sequence>
<evidence type="ECO:0000313" key="2">
    <source>
        <dbReference type="Proteomes" id="UP000293852"/>
    </source>
</evidence>
<evidence type="ECO:0008006" key="3">
    <source>
        <dbReference type="Google" id="ProtNLM"/>
    </source>
</evidence>
<name>A0A4Q7LYY6_9MICO</name>